<proteinExistence type="inferred from homology"/>
<evidence type="ECO:0000313" key="10">
    <source>
        <dbReference type="EMBL" id="OAX44793.1"/>
    </source>
</evidence>
<feature type="region of interest" description="Disordered" evidence="8">
    <location>
        <begin position="157"/>
        <end position="274"/>
    </location>
</feature>
<evidence type="ECO:0000256" key="3">
    <source>
        <dbReference type="ARBA" id="ARBA00022552"/>
    </source>
</evidence>
<feature type="domain" description="UTP23 sensor motif region" evidence="9">
    <location>
        <begin position="183"/>
        <end position="201"/>
    </location>
</feature>
<dbReference type="InParanoid" id="A0A1B7NIR0"/>
<dbReference type="EMBL" id="KV448122">
    <property type="protein sequence ID" value="OAX44793.1"/>
    <property type="molecule type" value="Genomic_DNA"/>
</dbReference>
<evidence type="ECO:0000313" key="11">
    <source>
        <dbReference type="Proteomes" id="UP000092154"/>
    </source>
</evidence>
<dbReference type="InterPro" id="IPR006984">
    <property type="entry name" value="Fcf1/UTP23"/>
</dbReference>
<dbReference type="InterPro" id="IPR057776">
    <property type="entry name" value="UTP23_sensor"/>
</dbReference>
<comment type="similarity">
    <text evidence="6">Belongs to the UTP23/FCF1 family. UTP23 subfamily.</text>
</comment>
<evidence type="ECO:0000256" key="2">
    <source>
        <dbReference type="ARBA" id="ARBA00022517"/>
    </source>
</evidence>
<dbReference type="InterPro" id="IPR029060">
    <property type="entry name" value="PIN-like_dom_sf"/>
</dbReference>
<keyword evidence="11" id="KW-1185">Reference proteome</keyword>
<evidence type="ECO:0000256" key="7">
    <source>
        <dbReference type="ARBA" id="ARBA00076388"/>
    </source>
</evidence>
<gene>
    <name evidence="10" type="ORF">K503DRAFT_5005</name>
</gene>
<dbReference type="Proteomes" id="UP000092154">
    <property type="component" value="Unassembled WGS sequence"/>
</dbReference>
<dbReference type="OrthoDB" id="25675at2759"/>
<feature type="compositionally biased region" description="Basic residues" evidence="8">
    <location>
        <begin position="257"/>
        <end position="266"/>
    </location>
</feature>
<dbReference type="GO" id="GO:0032040">
    <property type="term" value="C:small-subunit processome"/>
    <property type="evidence" value="ECO:0007669"/>
    <property type="project" value="InterPro"/>
</dbReference>
<dbReference type="Pfam" id="PF24779">
    <property type="entry name" value="UTP23_sensor"/>
    <property type="match status" value="1"/>
</dbReference>
<dbReference type="Pfam" id="PF04900">
    <property type="entry name" value="Fcf1"/>
    <property type="match status" value="1"/>
</dbReference>
<organism evidence="10 11">
    <name type="scientific">Rhizopogon vinicolor AM-OR11-026</name>
    <dbReference type="NCBI Taxonomy" id="1314800"/>
    <lineage>
        <taxon>Eukaryota</taxon>
        <taxon>Fungi</taxon>
        <taxon>Dikarya</taxon>
        <taxon>Basidiomycota</taxon>
        <taxon>Agaricomycotina</taxon>
        <taxon>Agaricomycetes</taxon>
        <taxon>Agaricomycetidae</taxon>
        <taxon>Boletales</taxon>
        <taxon>Suillineae</taxon>
        <taxon>Rhizopogonaceae</taxon>
        <taxon>Rhizopogon</taxon>
    </lineage>
</organism>
<dbReference type="PANTHER" id="PTHR12416">
    <property type="entry name" value="RRNA-PROCESSING PROTEIN UTP23 HOMOLOG"/>
    <property type="match status" value="1"/>
</dbReference>
<dbReference type="Gene3D" id="3.40.50.1010">
    <property type="entry name" value="5'-nuclease"/>
    <property type="match status" value="1"/>
</dbReference>
<keyword evidence="4" id="KW-0539">Nucleus</keyword>
<accession>A0A1B7NIR0</accession>
<name>A0A1B7NIR0_9AGAM</name>
<evidence type="ECO:0000256" key="5">
    <source>
        <dbReference type="ARBA" id="ARBA00037300"/>
    </source>
</evidence>
<dbReference type="AlphaFoldDB" id="A0A1B7NIR0"/>
<evidence type="ECO:0000256" key="1">
    <source>
        <dbReference type="ARBA" id="ARBA00004604"/>
    </source>
</evidence>
<dbReference type="STRING" id="1314800.A0A1B7NIR0"/>
<sequence>MRQKRAKTYRKLMHLYSMSFGFRQPFQVLVDSEMCKIAIDAKLDLAKQLTTVLQATAVKPMITQCCIQELYLQGKTQQPAVDLAKTFERRKCNHREAIPGEECLLSVVGDTNKHRYIVATQSKSLRSGLRIVPAVPVVHINRAVMVLEPPGEATLEAKEQTEEQSLHPSAPELATIPQDKPLQKKRKGPKGPNPLSIKKKKLPDVPARSYQKRKADASDLLSSTAALPGQKRKCDSHDDQEGRTVGITDGAEDMPISRKRKRRRKTSAIPPSLP</sequence>
<reference evidence="10 11" key="1">
    <citation type="submission" date="2016-06" db="EMBL/GenBank/DDBJ databases">
        <title>Comparative genomics of the ectomycorrhizal sister species Rhizopogon vinicolor and Rhizopogon vesiculosus (Basidiomycota: Boletales) reveals a divergence of the mating type B locus.</title>
        <authorList>
            <consortium name="DOE Joint Genome Institute"/>
            <person name="Mujic A.B."/>
            <person name="Kuo A."/>
            <person name="Tritt A."/>
            <person name="Lipzen A."/>
            <person name="Chen C."/>
            <person name="Johnson J."/>
            <person name="Sharma A."/>
            <person name="Barry K."/>
            <person name="Grigoriev I.V."/>
            <person name="Spatafora J.W."/>
        </authorList>
    </citation>
    <scope>NUCLEOTIDE SEQUENCE [LARGE SCALE GENOMIC DNA]</scope>
    <source>
        <strain evidence="10 11">AM-OR11-026</strain>
    </source>
</reference>
<keyword evidence="3" id="KW-0698">rRNA processing</keyword>
<keyword evidence="2" id="KW-0690">Ribosome biogenesis</keyword>
<evidence type="ECO:0000259" key="9">
    <source>
        <dbReference type="Pfam" id="PF24779"/>
    </source>
</evidence>
<dbReference type="GO" id="GO:0006364">
    <property type="term" value="P:rRNA processing"/>
    <property type="evidence" value="ECO:0007669"/>
    <property type="project" value="UniProtKB-KW"/>
</dbReference>
<evidence type="ECO:0000256" key="8">
    <source>
        <dbReference type="SAM" id="MobiDB-lite"/>
    </source>
</evidence>
<dbReference type="SUPFAM" id="SSF88723">
    <property type="entry name" value="PIN domain-like"/>
    <property type="match status" value="1"/>
</dbReference>
<dbReference type="FunCoup" id="A0A1B7NIR0">
    <property type="interactions" value="706"/>
</dbReference>
<feature type="compositionally biased region" description="Basic and acidic residues" evidence="8">
    <location>
        <begin position="232"/>
        <end position="242"/>
    </location>
</feature>
<protein>
    <recommendedName>
        <fullName evidence="7">U three protein 23</fullName>
    </recommendedName>
</protein>
<evidence type="ECO:0000256" key="6">
    <source>
        <dbReference type="ARBA" id="ARBA00038503"/>
    </source>
</evidence>
<evidence type="ECO:0000256" key="4">
    <source>
        <dbReference type="ARBA" id="ARBA00023242"/>
    </source>
</evidence>
<dbReference type="CDD" id="cd09865">
    <property type="entry name" value="PIN_ScUtp23p-like"/>
    <property type="match status" value="1"/>
</dbReference>
<dbReference type="FunFam" id="3.40.50.1010:FF:000006">
    <property type="entry name" value="rRNA-processing protein UTP23 homolog"/>
    <property type="match status" value="1"/>
</dbReference>
<feature type="compositionally biased region" description="Low complexity" evidence="8">
    <location>
        <begin position="218"/>
        <end position="227"/>
    </location>
</feature>
<comment type="subcellular location">
    <subcellularLocation>
        <location evidence="1">Nucleus</location>
        <location evidence="1">Nucleolus</location>
    </subcellularLocation>
</comment>
<comment type="function">
    <text evidence="5">Involved in rRNA-processing and ribosome biogenesis.</text>
</comment>